<keyword evidence="1" id="KW-0812">Transmembrane</keyword>
<keyword evidence="3" id="KW-1185">Reference proteome</keyword>
<protein>
    <recommendedName>
        <fullName evidence="4">DUF3592 domain-containing protein</fullName>
    </recommendedName>
</protein>
<reference evidence="2 3" key="1">
    <citation type="submission" date="2016-10" db="EMBL/GenBank/DDBJ databases">
        <authorList>
            <person name="de Groot N.N."/>
        </authorList>
    </citation>
    <scope>NUCLEOTIDE SEQUENCE [LARGE SCALE GENOMIC DNA]</scope>
    <source>
        <strain evidence="2 3">DSM 10495</strain>
    </source>
</reference>
<feature type="transmembrane region" description="Helical" evidence="1">
    <location>
        <begin position="146"/>
        <end position="166"/>
    </location>
</feature>
<keyword evidence="1" id="KW-0472">Membrane</keyword>
<dbReference type="Proteomes" id="UP000182652">
    <property type="component" value="Unassembled WGS sequence"/>
</dbReference>
<evidence type="ECO:0000256" key="1">
    <source>
        <dbReference type="SAM" id="Phobius"/>
    </source>
</evidence>
<keyword evidence="1" id="KW-1133">Transmembrane helix</keyword>
<sequence>MQLTKNLDIPSREVAGTGALVWKSASVRKGRLKAAVISTAVFAVVAVGVAVLLAWATNPVWGNYPQTQATVVANIESTTSKGGVYCTTTVRFVLDGVPREASVKNEVRCGSLPKYKAQVTLAYNPADFSGVLIVGHDETVRSNASMIALVSAIPLLGLLTVSVMCVRSYRNARRAATARAWQEITVVVKDVASHPEHTDLLVHARDASGADLTFVIGYPTPKMPGFEPQKDGEVTFRLVSDGDGHAVLSTPDGPGTCDATISTPNSFELRTLGL</sequence>
<evidence type="ECO:0000313" key="2">
    <source>
        <dbReference type="EMBL" id="SEC83069.1"/>
    </source>
</evidence>
<dbReference type="AlphaFoldDB" id="A0A1H4VPM1"/>
<gene>
    <name evidence="2" type="ORF">SAMN04489745_3278</name>
</gene>
<proteinExistence type="predicted"/>
<feature type="transmembrane region" description="Helical" evidence="1">
    <location>
        <begin position="34"/>
        <end position="56"/>
    </location>
</feature>
<evidence type="ECO:0008006" key="4">
    <source>
        <dbReference type="Google" id="ProtNLM"/>
    </source>
</evidence>
<organism evidence="2 3">
    <name type="scientific">Arthrobacter woluwensis</name>
    <dbReference type="NCBI Taxonomy" id="156980"/>
    <lineage>
        <taxon>Bacteria</taxon>
        <taxon>Bacillati</taxon>
        <taxon>Actinomycetota</taxon>
        <taxon>Actinomycetes</taxon>
        <taxon>Micrococcales</taxon>
        <taxon>Micrococcaceae</taxon>
        <taxon>Arthrobacter</taxon>
    </lineage>
</organism>
<accession>A0A1H4VPM1</accession>
<dbReference type="EMBL" id="FNSN01000004">
    <property type="protein sequence ID" value="SEC83069.1"/>
    <property type="molecule type" value="Genomic_DNA"/>
</dbReference>
<evidence type="ECO:0000313" key="3">
    <source>
        <dbReference type="Proteomes" id="UP000182652"/>
    </source>
</evidence>
<name>A0A1H4VPM1_9MICC</name>